<dbReference type="Pfam" id="PF07364">
    <property type="entry name" value="DUF1485"/>
    <property type="match status" value="1"/>
</dbReference>
<evidence type="ECO:0000313" key="4">
    <source>
        <dbReference type="EMBL" id="MFC1456014.1"/>
    </source>
</evidence>
<gene>
    <name evidence="4" type="ORF">ACETIH_04590</name>
</gene>
<dbReference type="PIRSF" id="PIRSF012702">
    <property type="entry name" value="UCP012702"/>
    <property type="match status" value="1"/>
</dbReference>
<evidence type="ECO:0000313" key="5">
    <source>
        <dbReference type="Proteomes" id="UP001593940"/>
    </source>
</evidence>
<keyword evidence="1" id="KW-0378">Hydrolase</keyword>
<dbReference type="InterPro" id="IPR009197">
    <property type="entry name" value="MlrC"/>
</dbReference>
<sequence length="501" mass="53324">MRFVVARMNHETNTFSPVPTPLASFNPRWGEDALQVGTGSRTAMGAFLAFAEARGAEVVTPVFATANPSGPVADDAFEAMAAAIIDAVRNGCDAVLLDLHGAMVTESLEDGEGELLARIRAVAPDVPLGVALDLHGNITERMVANADVLVGFKTYPHVDMYETGTHTVRLVGRMLDEGLAPKRAWCHPPQLAHTLKMNTGAPGAMQDAIKAARAAEERPGVLAVSVFGGFPIADIADAGVSVITVAESADLAAEVAREIGVLLWERRAEFVYHEEPLHQSVGAARAAAAEGAGQGPVLLLDHGDNCMSGGTCDTMDVLSEALTQGLDDIIVGPICDPKAVAAMMAAGVGARIEIGIGNRVAMPRIGISKDPLRLEGVVRVLGDGEYTISGPTYTGMRCFMGRAAVLDTGRARVLVTELPHEPWDLAVFTSVGLDPRACRYLILKSRMYCRPVFEPIARAVVECASCGVTSSDYKLFHFEKLAHPVYPLQQDIPWRAEAIRL</sequence>
<dbReference type="Proteomes" id="UP001593940">
    <property type="component" value="Unassembled WGS sequence"/>
</dbReference>
<reference evidence="4 5" key="1">
    <citation type="submission" date="2024-09" db="EMBL/GenBank/DDBJ databases">
        <title>Nodulacao em especies de Leguminosae Basais da Amazonia e Caracterizacao dos Rizobios e Bacterias Associadas aos Nodulos.</title>
        <authorList>
            <person name="Jambeiro I.C.A."/>
            <person name="Lopes I.S."/>
            <person name="Aguiar E.R.G.R."/>
            <person name="Santos A.F.J."/>
            <person name="Dos Santos J.M.F."/>
            <person name="Gross E."/>
        </authorList>
    </citation>
    <scope>NUCLEOTIDE SEQUENCE [LARGE SCALE GENOMIC DNA]</scope>
    <source>
        <strain evidence="4 5">BRUESC1165</strain>
    </source>
</reference>
<organism evidence="4 5">
    <name type="scientific">Microvirga arabica</name>
    <dbReference type="NCBI Taxonomy" id="1128671"/>
    <lineage>
        <taxon>Bacteria</taxon>
        <taxon>Pseudomonadati</taxon>
        <taxon>Pseudomonadota</taxon>
        <taxon>Alphaproteobacteria</taxon>
        <taxon>Hyphomicrobiales</taxon>
        <taxon>Methylobacteriaceae</taxon>
        <taxon>Microvirga</taxon>
    </lineage>
</organism>
<keyword evidence="5" id="KW-1185">Reference proteome</keyword>
<keyword evidence="1" id="KW-0479">Metal-binding</keyword>
<feature type="domain" description="Microcystin LR degradation protein MlrC C-terminal" evidence="2">
    <location>
        <begin position="299"/>
        <end position="479"/>
    </location>
</feature>
<name>A0ABV6Y410_9HYPH</name>
<evidence type="ECO:0000259" key="2">
    <source>
        <dbReference type="Pfam" id="PF07171"/>
    </source>
</evidence>
<dbReference type="InterPro" id="IPR010799">
    <property type="entry name" value="MlrC_C"/>
</dbReference>
<dbReference type="InterPro" id="IPR015995">
    <property type="entry name" value="MlrC_N"/>
</dbReference>
<dbReference type="Pfam" id="PF07171">
    <property type="entry name" value="MlrC_C"/>
    <property type="match status" value="1"/>
</dbReference>
<evidence type="ECO:0000259" key="3">
    <source>
        <dbReference type="Pfam" id="PF07364"/>
    </source>
</evidence>
<keyword evidence="1" id="KW-0645">Protease</keyword>
<comment type="cofactor">
    <cofactor evidence="1">
        <name>Zn(2+)</name>
        <dbReference type="ChEBI" id="CHEBI:29105"/>
    </cofactor>
    <text evidence="1">Binds 1 zinc ion per subunit.</text>
</comment>
<dbReference type="EMBL" id="JBHOMY010000011">
    <property type="protein sequence ID" value="MFC1456014.1"/>
    <property type="molecule type" value="Genomic_DNA"/>
</dbReference>
<protein>
    <recommendedName>
        <fullName evidence="1">Microcystinase C</fullName>
        <shortName evidence="1">MlrC</shortName>
    </recommendedName>
</protein>
<comment type="similarity">
    <text evidence="1">Belongs to the peptidase M81 family.</text>
</comment>
<accession>A0ABV6Y410</accession>
<feature type="domain" description="Microcystin LR degradation protein MlrC N-terminal" evidence="3">
    <location>
        <begin position="2"/>
        <end position="284"/>
    </location>
</feature>
<dbReference type="RefSeq" id="WP_203273265.1">
    <property type="nucleotide sequence ID" value="NZ_JAFBID010000039.1"/>
</dbReference>
<proteinExistence type="inferred from homology"/>
<comment type="caution">
    <text evidence="4">The sequence shown here is derived from an EMBL/GenBank/DDBJ whole genome shotgun (WGS) entry which is preliminary data.</text>
</comment>
<evidence type="ECO:0000256" key="1">
    <source>
        <dbReference type="PIRNR" id="PIRNR012702"/>
    </source>
</evidence>
<keyword evidence="1" id="KW-0482">Metalloprotease</keyword>
<comment type="function">
    <text evidence="1">Involved in peptidolytic degradation of cyclic heptapeptide hepatotoxin microcystin (MC).</text>
</comment>